<proteinExistence type="inferred from homology"/>
<comment type="caution">
    <text evidence="11">The sequence shown here is derived from an EMBL/GenBank/DDBJ whole genome shotgun (WGS) entry which is preliminary data.</text>
</comment>
<dbReference type="Pfam" id="PF00019">
    <property type="entry name" value="TGF_beta"/>
    <property type="match status" value="1"/>
</dbReference>
<evidence type="ECO:0000256" key="8">
    <source>
        <dbReference type="RuleBase" id="RU000354"/>
    </source>
</evidence>
<dbReference type="PROSITE" id="PS51362">
    <property type="entry name" value="TGF_BETA_2"/>
    <property type="match status" value="1"/>
</dbReference>
<name>A0A9D3WSH5_9SAUR</name>
<dbReference type="SMART" id="SM00204">
    <property type="entry name" value="TGFB"/>
    <property type="match status" value="1"/>
</dbReference>
<feature type="compositionally biased region" description="Polar residues" evidence="9">
    <location>
        <begin position="354"/>
        <end position="363"/>
    </location>
</feature>
<dbReference type="GO" id="GO:0008083">
    <property type="term" value="F:growth factor activity"/>
    <property type="evidence" value="ECO:0007669"/>
    <property type="project" value="UniProtKB-KW"/>
</dbReference>
<dbReference type="Gene3D" id="2.60.120.970">
    <property type="match status" value="1"/>
</dbReference>
<organism evidence="11 12">
    <name type="scientific">Mauremys mutica</name>
    <name type="common">yellowpond turtle</name>
    <dbReference type="NCBI Taxonomy" id="74926"/>
    <lineage>
        <taxon>Eukaryota</taxon>
        <taxon>Metazoa</taxon>
        <taxon>Chordata</taxon>
        <taxon>Craniata</taxon>
        <taxon>Vertebrata</taxon>
        <taxon>Euteleostomi</taxon>
        <taxon>Archelosauria</taxon>
        <taxon>Testudinata</taxon>
        <taxon>Testudines</taxon>
        <taxon>Cryptodira</taxon>
        <taxon>Durocryptodira</taxon>
        <taxon>Testudinoidea</taxon>
        <taxon>Geoemydidae</taxon>
        <taxon>Geoemydinae</taxon>
        <taxon>Mauremys</taxon>
    </lineage>
</organism>
<dbReference type="Pfam" id="PF00688">
    <property type="entry name" value="TGFb_propeptide"/>
    <property type="match status" value="1"/>
</dbReference>
<dbReference type="CDD" id="cd13765">
    <property type="entry name" value="TGF_beta_ADMP"/>
    <property type="match status" value="1"/>
</dbReference>
<keyword evidence="5 8" id="KW-0339">Growth factor</keyword>
<accession>A0A9D3WSH5</accession>
<keyword evidence="3" id="KW-0964">Secreted</keyword>
<evidence type="ECO:0000313" key="12">
    <source>
        <dbReference type="Proteomes" id="UP000827986"/>
    </source>
</evidence>
<dbReference type="PANTHER" id="PTHR11848:SF277">
    <property type="entry name" value="TGF-BETA FAMILY PROFILE DOMAIN-CONTAINING PROTEIN"/>
    <property type="match status" value="1"/>
</dbReference>
<evidence type="ECO:0000256" key="1">
    <source>
        <dbReference type="ARBA" id="ARBA00004613"/>
    </source>
</evidence>
<keyword evidence="6" id="KW-1015">Disulfide bond</keyword>
<dbReference type="FunFam" id="2.10.90.10:FF:000001">
    <property type="entry name" value="Bone morphogenetic protein 4"/>
    <property type="match status" value="1"/>
</dbReference>
<dbReference type="SUPFAM" id="SSF57501">
    <property type="entry name" value="Cystine-knot cytokines"/>
    <property type="match status" value="1"/>
</dbReference>
<dbReference type="PANTHER" id="PTHR11848">
    <property type="entry name" value="TGF-BETA FAMILY"/>
    <property type="match status" value="1"/>
</dbReference>
<evidence type="ECO:0000256" key="7">
    <source>
        <dbReference type="ARBA" id="ARBA00023180"/>
    </source>
</evidence>
<comment type="subcellular location">
    <subcellularLocation>
        <location evidence="1">Secreted</location>
    </subcellularLocation>
</comment>
<keyword evidence="7" id="KW-0325">Glycoprotein</keyword>
<dbReference type="InterPro" id="IPR001839">
    <property type="entry name" value="TGF-b_C"/>
</dbReference>
<dbReference type="GO" id="GO:0005125">
    <property type="term" value="F:cytokine activity"/>
    <property type="evidence" value="ECO:0007669"/>
    <property type="project" value="TreeGrafter"/>
</dbReference>
<keyword evidence="4" id="KW-0732">Signal</keyword>
<reference evidence="11" key="1">
    <citation type="submission" date="2021-09" db="EMBL/GenBank/DDBJ databases">
        <title>The genome of Mauremys mutica provides insights into the evolution of semi-aquatic lifestyle.</title>
        <authorList>
            <person name="Gong S."/>
            <person name="Gao Y."/>
        </authorList>
    </citation>
    <scope>NUCLEOTIDE SEQUENCE</scope>
    <source>
        <strain evidence="11">MM-2020</strain>
        <tissue evidence="11">Muscle</tissue>
    </source>
</reference>
<evidence type="ECO:0000256" key="6">
    <source>
        <dbReference type="ARBA" id="ARBA00023157"/>
    </source>
</evidence>
<dbReference type="InterPro" id="IPR001111">
    <property type="entry name" value="TGF-b_propeptide"/>
</dbReference>
<evidence type="ECO:0000256" key="3">
    <source>
        <dbReference type="ARBA" id="ARBA00022525"/>
    </source>
</evidence>
<comment type="similarity">
    <text evidence="2 8">Belongs to the TGF-beta family.</text>
</comment>
<dbReference type="Proteomes" id="UP000827986">
    <property type="component" value="Unassembled WGS sequence"/>
</dbReference>
<keyword evidence="12" id="KW-1185">Reference proteome</keyword>
<feature type="region of interest" description="Disordered" evidence="9">
    <location>
        <begin position="354"/>
        <end position="375"/>
    </location>
</feature>
<evidence type="ECO:0000256" key="9">
    <source>
        <dbReference type="SAM" id="MobiDB-lite"/>
    </source>
</evidence>
<dbReference type="GO" id="GO:0005615">
    <property type="term" value="C:extracellular space"/>
    <property type="evidence" value="ECO:0007669"/>
    <property type="project" value="TreeGrafter"/>
</dbReference>
<feature type="domain" description="TGF-beta family profile" evidence="10">
    <location>
        <begin position="389"/>
        <end position="510"/>
    </location>
</feature>
<dbReference type="AlphaFoldDB" id="A0A9D3WSH5"/>
<dbReference type="InterPro" id="IPR017948">
    <property type="entry name" value="TGFb_CS"/>
</dbReference>
<dbReference type="InterPro" id="IPR015615">
    <property type="entry name" value="TGF-beta-rel"/>
</dbReference>
<evidence type="ECO:0000259" key="10">
    <source>
        <dbReference type="PROSITE" id="PS51362"/>
    </source>
</evidence>
<evidence type="ECO:0000256" key="4">
    <source>
        <dbReference type="ARBA" id="ARBA00022729"/>
    </source>
</evidence>
<dbReference type="Gene3D" id="2.10.90.10">
    <property type="entry name" value="Cystine-knot cytokines"/>
    <property type="match status" value="1"/>
</dbReference>
<dbReference type="PROSITE" id="PS00250">
    <property type="entry name" value="TGF_BETA_1"/>
    <property type="match status" value="1"/>
</dbReference>
<dbReference type="InterPro" id="IPR029034">
    <property type="entry name" value="Cystine-knot_cytokine"/>
</dbReference>
<dbReference type="EMBL" id="JAHDVG010000486">
    <property type="protein sequence ID" value="KAH1167272.1"/>
    <property type="molecule type" value="Genomic_DNA"/>
</dbReference>
<gene>
    <name evidence="11" type="ORF">KIL84_002755</name>
</gene>
<evidence type="ECO:0000256" key="5">
    <source>
        <dbReference type="ARBA" id="ARBA00023030"/>
    </source>
</evidence>
<evidence type="ECO:0000256" key="2">
    <source>
        <dbReference type="ARBA" id="ARBA00006656"/>
    </source>
</evidence>
<protein>
    <recommendedName>
        <fullName evidence="10">TGF-beta family profile domain-containing protein</fullName>
    </recommendedName>
</protein>
<sequence length="510" mass="57992">MQPSRMQPCSQCTPIYYKRAHSFATQVYDFMELRPGPHHHQAQISHAKPSTPCTLPYRTGGVDFSAHLGGLAASDKYLLELCTPQRLQTRARLSCSCTSPPVTAEEDPVDMAASQAWRCLALLLLLFCDPTHLSRVPVRTQRKGIVAEAMRRLQEVFDIEALPHDVLPHRKPPQFMVDLFNKVADSNGITKAPGLLEGNVVRSLEDRDYFDQSYFYFNISSVGRNEQMLKAELRVFKLNKNHVPQKSFWQHFLKVDVYELLDRGSKPQRRNLISSRLLSLYTEGWEVFNVTQTVSKWVGNSSTNHGFLITTTHLSKTKMESNFVKFAKSRHNMRDSRNAFLVLFTNNDRQKSSSFLPSSTEFQPSLPADDTSSHLPHQNEVFANIRVNKSRRIRDTSSFSPKDQIVPCQLNDLFVDFHEIGWAGWIIFPRGYKAYYCKGACLFPLGESLRATNHATVQSIVHTLKLSKDVSTPCCVPDKLSSISIMYFDDNENVVLKNYKDMVATSCGCH</sequence>
<evidence type="ECO:0000313" key="11">
    <source>
        <dbReference type="EMBL" id="KAH1167272.1"/>
    </source>
</evidence>